<dbReference type="Gene3D" id="2.160.20.120">
    <property type="match status" value="1"/>
</dbReference>
<evidence type="ECO:0000259" key="1">
    <source>
        <dbReference type="Pfam" id="PF13349"/>
    </source>
</evidence>
<dbReference type="EMBL" id="CP146256">
    <property type="protein sequence ID" value="XAH73248.1"/>
    <property type="molecule type" value="Genomic_DNA"/>
</dbReference>
<keyword evidence="3" id="KW-1185">Reference proteome</keyword>
<organism evidence="2 3">
    <name type="scientific">Kineothrix sedimenti</name>
    <dbReference type="NCBI Taxonomy" id="3123317"/>
    <lineage>
        <taxon>Bacteria</taxon>
        <taxon>Bacillati</taxon>
        <taxon>Bacillota</taxon>
        <taxon>Clostridia</taxon>
        <taxon>Lachnospirales</taxon>
        <taxon>Lachnospiraceae</taxon>
        <taxon>Kineothrix</taxon>
    </lineage>
</organism>
<feature type="domain" description="DUF4097" evidence="1">
    <location>
        <begin position="175"/>
        <end position="264"/>
    </location>
</feature>
<dbReference type="RefSeq" id="WP_342756855.1">
    <property type="nucleotide sequence ID" value="NZ_CP146256.1"/>
</dbReference>
<evidence type="ECO:0000313" key="3">
    <source>
        <dbReference type="Proteomes" id="UP001451571"/>
    </source>
</evidence>
<dbReference type="Pfam" id="PF13349">
    <property type="entry name" value="DUF4097"/>
    <property type="match status" value="1"/>
</dbReference>
<proteinExistence type="predicted"/>
<sequence length="340" mass="37085">MNKFTKICLITALILILVGGTICVIGFVSGGWKQVDEIGQNSSWAKMLYGVSYAYTGNWDNDTEDWADSIDDRTFDSIENEDYDDNWDFDMEDWGFDDAENWDYSGKGITVGSDYNQIEAGESGIKKMYIAIGGAALYIKEAQDGNFGIQKDGVGVYEYYAKDGVLHLTGDYKRFVKDGEKIYLYIPEGTHFEKVAIAEGAGLADLGELDADEIELQIGAGMATSDKINCRSLKMDIGAGKVTLEGVKAQELEMNVGVGHAYIEADITKEIDVACGLGAVELVLSGSEKDYNYKASCEAGSIKIGNRVYGALSSDTFVDNDAKKDCSLECAMGNIKISFE</sequence>
<gene>
    <name evidence="2" type="ORF">V6984_17320</name>
</gene>
<dbReference type="Proteomes" id="UP001451571">
    <property type="component" value="Chromosome"/>
</dbReference>
<dbReference type="InterPro" id="IPR025164">
    <property type="entry name" value="Toastrack_DUF4097"/>
</dbReference>
<reference evidence="2 3" key="1">
    <citation type="submission" date="2024-02" db="EMBL/GenBank/DDBJ databases">
        <title>Bacterial strain from lacustrine sediment.</title>
        <authorList>
            <person name="Petit C."/>
            <person name="Fadhlaoui K."/>
        </authorList>
    </citation>
    <scope>NUCLEOTIDE SEQUENCE [LARGE SCALE GENOMIC DNA]</scope>
    <source>
        <strain evidence="2 3">IPX-CK</strain>
    </source>
</reference>
<accession>A0ABZ3ESQ4</accession>
<evidence type="ECO:0000313" key="2">
    <source>
        <dbReference type="EMBL" id="XAH73248.1"/>
    </source>
</evidence>
<protein>
    <submittedName>
        <fullName evidence="2">DUF4097 family beta strand repeat-containing protein</fullName>
    </submittedName>
</protein>
<name>A0ABZ3ESQ4_9FIRM</name>